<feature type="domain" description="DinB-like" evidence="1">
    <location>
        <begin position="16"/>
        <end position="180"/>
    </location>
</feature>
<evidence type="ECO:0000313" key="3">
    <source>
        <dbReference type="Proteomes" id="UP000245533"/>
    </source>
</evidence>
<keyword evidence="3" id="KW-1185">Reference proteome</keyword>
<reference evidence="2 3" key="1">
    <citation type="submission" date="2018-05" db="EMBL/GenBank/DDBJ databases">
        <title>Rhodohalobacter halophilus gen. nov., sp. nov., a moderately halophilic member of the family Balneolaceae.</title>
        <authorList>
            <person name="Liu Z.-W."/>
        </authorList>
    </citation>
    <scope>NUCLEOTIDE SEQUENCE [LARGE SCALE GENOMIC DNA]</scope>
    <source>
        <strain evidence="2 3">8A47</strain>
    </source>
</reference>
<dbReference type="Gene3D" id="1.20.120.450">
    <property type="entry name" value="dinb family like domain"/>
    <property type="match status" value="1"/>
</dbReference>
<protein>
    <recommendedName>
        <fullName evidence="1">DinB-like domain-containing protein</fullName>
    </recommendedName>
</protein>
<gene>
    <name evidence="2" type="ORF">DDZ15_15215</name>
</gene>
<proteinExistence type="predicted"/>
<organism evidence="2 3">
    <name type="scientific">Rhodohalobacter mucosus</name>
    <dbReference type="NCBI Taxonomy" id="2079485"/>
    <lineage>
        <taxon>Bacteria</taxon>
        <taxon>Pseudomonadati</taxon>
        <taxon>Balneolota</taxon>
        <taxon>Balneolia</taxon>
        <taxon>Balneolales</taxon>
        <taxon>Balneolaceae</taxon>
        <taxon>Rhodohalobacter</taxon>
    </lineage>
</organism>
<dbReference type="InterPro" id="IPR034660">
    <property type="entry name" value="DinB/YfiT-like"/>
</dbReference>
<dbReference type="Pfam" id="PF12867">
    <property type="entry name" value="DinB_2"/>
    <property type="match status" value="1"/>
</dbReference>
<sequence>MNRNKRYSYSDFISIFDKARDRVRAFDDIPDDLFTLKPDRKSWSAAEICSHIAKFNRIYIGSIQKAASLEPVYAENPEKTFRPGFFYGLYASALEPPYSLKLKTLQPFYPAKVELEKESVIELLLDSERKVSELVQQFSEKKLDLSRSMHKNPIIKFLPMSVTDFLVLIDAHQRRHIWQLEQTLLRLSGNTYEPAG</sequence>
<dbReference type="AlphaFoldDB" id="A0A316TT13"/>
<name>A0A316TT13_9BACT</name>
<comment type="caution">
    <text evidence="2">The sequence shown here is derived from an EMBL/GenBank/DDBJ whole genome shotgun (WGS) entry which is preliminary data.</text>
</comment>
<dbReference type="InterPro" id="IPR024775">
    <property type="entry name" value="DinB-like"/>
</dbReference>
<accession>A0A316TT13</accession>
<dbReference type="SUPFAM" id="SSF109854">
    <property type="entry name" value="DinB/YfiT-like putative metalloenzymes"/>
    <property type="match status" value="1"/>
</dbReference>
<dbReference type="OrthoDB" id="1524454at2"/>
<dbReference type="EMBL" id="QGGB01000010">
    <property type="protein sequence ID" value="PWN05414.1"/>
    <property type="molecule type" value="Genomic_DNA"/>
</dbReference>
<evidence type="ECO:0000313" key="2">
    <source>
        <dbReference type="EMBL" id="PWN05414.1"/>
    </source>
</evidence>
<dbReference type="RefSeq" id="WP_109647970.1">
    <property type="nucleotide sequence ID" value="NZ_QGGB01000010.1"/>
</dbReference>
<evidence type="ECO:0000259" key="1">
    <source>
        <dbReference type="Pfam" id="PF12867"/>
    </source>
</evidence>
<dbReference type="Proteomes" id="UP000245533">
    <property type="component" value="Unassembled WGS sequence"/>
</dbReference>